<feature type="region of interest" description="Disordered" evidence="1">
    <location>
        <begin position="57"/>
        <end position="150"/>
    </location>
</feature>
<feature type="compositionally biased region" description="Basic residues" evidence="1">
    <location>
        <begin position="129"/>
        <end position="150"/>
    </location>
</feature>
<accession>A0AAV2ZCQ0</accession>
<protein>
    <submittedName>
        <fullName evidence="2">Uncharacterized protein</fullName>
    </submittedName>
</protein>
<feature type="compositionally biased region" description="Low complexity" evidence="1">
    <location>
        <begin position="57"/>
        <end position="72"/>
    </location>
</feature>
<organism evidence="2 3">
    <name type="scientific">Lagenidium giganteum</name>
    <dbReference type="NCBI Taxonomy" id="4803"/>
    <lineage>
        <taxon>Eukaryota</taxon>
        <taxon>Sar</taxon>
        <taxon>Stramenopiles</taxon>
        <taxon>Oomycota</taxon>
        <taxon>Peronosporomycetes</taxon>
        <taxon>Pythiales</taxon>
        <taxon>Pythiaceae</taxon>
    </lineage>
</organism>
<reference evidence="2" key="1">
    <citation type="submission" date="2022-11" db="EMBL/GenBank/DDBJ databases">
        <authorList>
            <person name="Morgan W.R."/>
            <person name="Tartar A."/>
        </authorList>
    </citation>
    <scope>NUCLEOTIDE SEQUENCE</scope>
    <source>
        <strain evidence="2">ARSEF 373</strain>
    </source>
</reference>
<dbReference type="EMBL" id="DAKRPA010000012">
    <property type="protein sequence ID" value="DBA04096.1"/>
    <property type="molecule type" value="Genomic_DNA"/>
</dbReference>
<dbReference type="AlphaFoldDB" id="A0AAV2ZCQ0"/>
<feature type="compositionally biased region" description="Low complexity" evidence="1">
    <location>
        <begin position="114"/>
        <end position="128"/>
    </location>
</feature>
<gene>
    <name evidence="2" type="ORF">N0F65_009443</name>
</gene>
<sequence length="150" mass="15952">MFPSDDSSRLAKSKAAMLDDNEGWFEQDKVPLVTARYDNDDVGEACLVKKAVVMRSPRATAAASASASVAPTDSHKARTSAAKDDGVLVRMDSSGSGGDGDGDFEDEGIPQPPSDLKSPKSPKSASGSPRKKSRYGRKNYRANSSRKKNV</sequence>
<name>A0AAV2ZCQ0_9STRA</name>
<dbReference type="Proteomes" id="UP001146120">
    <property type="component" value="Unassembled WGS sequence"/>
</dbReference>
<evidence type="ECO:0000313" key="2">
    <source>
        <dbReference type="EMBL" id="DBA04096.1"/>
    </source>
</evidence>
<evidence type="ECO:0000256" key="1">
    <source>
        <dbReference type="SAM" id="MobiDB-lite"/>
    </source>
</evidence>
<keyword evidence="3" id="KW-1185">Reference proteome</keyword>
<comment type="caution">
    <text evidence="2">The sequence shown here is derived from an EMBL/GenBank/DDBJ whole genome shotgun (WGS) entry which is preliminary data.</text>
</comment>
<reference evidence="2" key="2">
    <citation type="journal article" date="2023" name="Microbiol Resour">
        <title>Decontamination and Annotation of the Draft Genome Sequence of the Oomycete Lagenidium giganteum ARSEF 373.</title>
        <authorList>
            <person name="Morgan W.R."/>
            <person name="Tartar A."/>
        </authorList>
    </citation>
    <scope>NUCLEOTIDE SEQUENCE</scope>
    <source>
        <strain evidence="2">ARSEF 373</strain>
    </source>
</reference>
<evidence type="ECO:0000313" key="3">
    <source>
        <dbReference type="Proteomes" id="UP001146120"/>
    </source>
</evidence>
<proteinExistence type="predicted"/>
<feature type="compositionally biased region" description="Basic and acidic residues" evidence="1">
    <location>
        <begin position="73"/>
        <end position="87"/>
    </location>
</feature>